<dbReference type="GO" id="GO:0016491">
    <property type="term" value="F:oxidoreductase activity"/>
    <property type="evidence" value="ECO:0007669"/>
    <property type="project" value="InterPro"/>
</dbReference>
<evidence type="ECO:0000259" key="6">
    <source>
        <dbReference type="Pfam" id="PF02852"/>
    </source>
</evidence>
<comment type="cofactor">
    <cofactor evidence="1">
        <name>FAD</name>
        <dbReference type="ChEBI" id="CHEBI:57692"/>
    </cofactor>
</comment>
<evidence type="ECO:0000313" key="8">
    <source>
        <dbReference type="EMBL" id="GBF49651.1"/>
    </source>
</evidence>
<dbReference type="RefSeq" id="WP_108974713.1">
    <property type="nucleotide sequence ID" value="NZ_BFBB01000003.1"/>
</dbReference>
<dbReference type="PRINTS" id="PR00368">
    <property type="entry name" value="FADPNR"/>
</dbReference>
<comment type="similarity">
    <text evidence="3">Belongs to the class-III pyridine nucleotide-disulfide oxidoreductase family.</text>
</comment>
<feature type="domain" description="FAD/NAD(P)-binding" evidence="7">
    <location>
        <begin position="10"/>
        <end position="289"/>
    </location>
</feature>
<proteinExistence type="inferred from homology"/>
<comment type="similarity">
    <text evidence="2">Belongs to the FAD-dependent oxidoreductase family.</text>
</comment>
<dbReference type="OrthoDB" id="9802028at2"/>
<keyword evidence="5" id="KW-0274">FAD</keyword>
<evidence type="ECO:0000256" key="5">
    <source>
        <dbReference type="ARBA" id="ARBA00022827"/>
    </source>
</evidence>
<gene>
    <name evidence="8" type="ORF">LPTSP4_11670</name>
</gene>
<dbReference type="InterPro" id="IPR050260">
    <property type="entry name" value="FAD-bd_OxRdtase"/>
</dbReference>
<evidence type="ECO:0000256" key="2">
    <source>
        <dbReference type="ARBA" id="ARBA00006442"/>
    </source>
</evidence>
<dbReference type="PANTHER" id="PTHR43429:SF3">
    <property type="entry name" value="NITRITE REDUCTASE [NAD(P)H]"/>
    <property type="match status" value="1"/>
</dbReference>
<dbReference type="PANTHER" id="PTHR43429">
    <property type="entry name" value="PYRIDINE NUCLEOTIDE-DISULFIDE OXIDOREDUCTASE DOMAIN-CONTAINING"/>
    <property type="match status" value="1"/>
</dbReference>
<evidence type="ECO:0000313" key="9">
    <source>
        <dbReference type="Proteomes" id="UP000245133"/>
    </source>
</evidence>
<dbReference type="AlphaFoldDB" id="A0A2P2DYE5"/>
<dbReference type="InterPro" id="IPR004099">
    <property type="entry name" value="Pyr_nucl-diS_OxRdtase_dimer"/>
</dbReference>
<keyword evidence="9" id="KW-1185">Reference proteome</keyword>
<organism evidence="8 9">
    <name type="scientific">Leptospira ryugenii</name>
    <dbReference type="NCBI Taxonomy" id="1917863"/>
    <lineage>
        <taxon>Bacteria</taxon>
        <taxon>Pseudomonadati</taxon>
        <taxon>Spirochaetota</taxon>
        <taxon>Spirochaetia</taxon>
        <taxon>Leptospirales</taxon>
        <taxon>Leptospiraceae</taxon>
        <taxon>Leptospira</taxon>
    </lineage>
</organism>
<evidence type="ECO:0000259" key="7">
    <source>
        <dbReference type="Pfam" id="PF07992"/>
    </source>
</evidence>
<dbReference type="PRINTS" id="PR00469">
    <property type="entry name" value="PNDRDTASEII"/>
</dbReference>
<dbReference type="Pfam" id="PF02852">
    <property type="entry name" value="Pyr_redox_dim"/>
    <property type="match status" value="1"/>
</dbReference>
<dbReference type="Pfam" id="PF07992">
    <property type="entry name" value="Pyr_redox_2"/>
    <property type="match status" value="1"/>
</dbReference>
<reference evidence="8 9" key="1">
    <citation type="submission" date="2018-02" db="EMBL/GenBank/DDBJ databases">
        <title>Novel Leptospira species isolated from soil and water in Japan.</title>
        <authorList>
            <person name="Nakao R."/>
            <person name="Masuzawa T."/>
        </authorList>
    </citation>
    <scope>NUCLEOTIDE SEQUENCE [LARGE SCALE GENOMIC DNA]</scope>
    <source>
        <strain evidence="8 9">YH101</strain>
    </source>
</reference>
<dbReference type="SUPFAM" id="SSF51905">
    <property type="entry name" value="FAD/NAD(P)-binding domain"/>
    <property type="match status" value="1"/>
</dbReference>
<evidence type="ECO:0000256" key="4">
    <source>
        <dbReference type="ARBA" id="ARBA00022630"/>
    </source>
</evidence>
<accession>A0A2P2DYE5</accession>
<keyword evidence="4" id="KW-0285">Flavoprotein</keyword>
<sequence length="557" mass="62325">MAKEYQLPKTIAIIGASFSGAIAAKRIRELDARARIVLLEKGNEVSYSLSGLPYFLSGEVKSIDQLKKEDENYLKKFFNIEVYTQTKANAVDTKTKTIFTTSEEDLTELKYDELIVATGAASLYPDGLHSEIKNHFFLRNIQDTLQIDRLFRSAQKRILVLGAGSAGMEAVDACYKRGVEAILIEKEEKILPMFGETITCLVENQISGKVKVFKNTKHITFESNENQITSATWNNQKMPIDGVISCIGIRPRTELSKSIGLKLWQDGTIKIDDHCKTNIKNVFACGLAASVPTRDGYHWLKQSNISSHTALVAAENASGLSSRLGKMAHSTTLRVFGVEFGQIGLSWKDAEQSYGKEKIARIFHWSRDREEFLSDGNRIANELIYLKKNQKILGYETLGNNTKLRLDAFSIVLQEEFTLSDLKYAAFPYFPSAGESKDAINSLASLAIEKEEHRLDLTEPKVILLNRKDYFLLQVDEEELQSIDIDAHFPIGLIRTNLPELLQKFSRSGAKKIATICKDGKTARLAFLVLKDHNIASTAVLGGSLLYQEFSKQSVLS</sequence>
<comment type="caution">
    <text evidence="8">The sequence shown here is derived from an EMBL/GenBank/DDBJ whole genome shotgun (WGS) entry which is preliminary data.</text>
</comment>
<dbReference type="InterPro" id="IPR023753">
    <property type="entry name" value="FAD/NAD-binding_dom"/>
</dbReference>
<dbReference type="InterPro" id="IPR036188">
    <property type="entry name" value="FAD/NAD-bd_sf"/>
</dbReference>
<dbReference type="Gene3D" id="3.50.50.60">
    <property type="entry name" value="FAD/NAD(P)-binding domain"/>
    <property type="match status" value="2"/>
</dbReference>
<dbReference type="SUPFAM" id="SSF55424">
    <property type="entry name" value="FAD/NAD-linked reductases, dimerisation (C-terminal) domain"/>
    <property type="match status" value="1"/>
</dbReference>
<feature type="domain" description="Pyridine nucleotide-disulphide oxidoreductase dimerisation" evidence="6">
    <location>
        <begin position="335"/>
        <end position="435"/>
    </location>
</feature>
<dbReference type="EMBL" id="BFBB01000003">
    <property type="protein sequence ID" value="GBF49651.1"/>
    <property type="molecule type" value="Genomic_DNA"/>
</dbReference>
<dbReference type="InterPro" id="IPR016156">
    <property type="entry name" value="FAD/NAD-linked_Rdtase_dimer_sf"/>
</dbReference>
<name>A0A2P2DYE5_9LEPT</name>
<dbReference type="Proteomes" id="UP000245133">
    <property type="component" value="Unassembled WGS sequence"/>
</dbReference>
<protein>
    <submittedName>
        <fullName evidence="8">FAD-dependent pyridine nucleotide-disulfide oxidoreductase</fullName>
    </submittedName>
</protein>
<evidence type="ECO:0000256" key="1">
    <source>
        <dbReference type="ARBA" id="ARBA00001974"/>
    </source>
</evidence>
<evidence type="ECO:0000256" key="3">
    <source>
        <dbReference type="ARBA" id="ARBA00009130"/>
    </source>
</evidence>